<dbReference type="Proteomes" id="UP001152803">
    <property type="component" value="Unassembled WGS sequence"/>
</dbReference>
<reference evidence="2" key="1">
    <citation type="journal article" date="2023" name="Science">
        <title>Genome structures resolve the early diversification of teleost fishes.</title>
        <authorList>
            <person name="Parey E."/>
            <person name="Louis A."/>
            <person name="Montfort J."/>
            <person name="Bouchez O."/>
            <person name="Roques C."/>
            <person name="Iampietro C."/>
            <person name="Lluch J."/>
            <person name="Castinel A."/>
            <person name="Donnadieu C."/>
            <person name="Desvignes T."/>
            <person name="Floi Bucao C."/>
            <person name="Jouanno E."/>
            <person name="Wen M."/>
            <person name="Mejri S."/>
            <person name="Dirks R."/>
            <person name="Jansen H."/>
            <person name="Henkel C."/>
            <person name="Chen W.J."/>
            <person name="Zahm M."/>
            <person name="Cabau C."/>
            <person name="Klopp C."/>
            <person name="Thompson A.W."/>
            <person name="Robinson-Rechavi M."/>
            <person name="Braasch I."/>
            <person name="Lecointre G."/>
            <person name="Bobe J."/>
            <person name="Postlethwait J.H."/>
            <person name="Berthelot C."/>
            <person name="Roest Crollius H."/>
            <person name="Guiguen Y."/>
        </authorList>
    </citation>
    <scope>NUCLEOTIDE SEQUENCE</scope>
    <source>
        <strain evidence="2">Concon-B</strain>
    </source>
</reference>
<keyword evidence="3" id="KW-1185">Reference proteome</keyword>
<organism evidence="2 3">
    <name type="scientific">Conger conger</name>
    <name type="common">Conger eel</name>
    <name type="synonym">Muraena conger</name>
    <dbReference type="NCBI Taxonomy" id="82655"/>
    <lineage>
        <taxon>Eukaryota</taxon>
        <taxon>Metazoa</taxon>
        <taxon>Chordata</taxon>
        <taxon>Craniata</taxon>
        <taxon>Vertebrata</taxon>
        <taxon>Euteleostomi</taxon>
        <taxon>Actinopterygii</taxon>
        <taxon>Neopterygii</taxon>
        <taxon>Teleostei</taxon>
        <taxon>Anguilliformes</taxon>
        <taxon>Congridae</taxon>
        <taxon>Conger</taxon>
    </lineage>
</organism>
<sequence length="121" mass="13099">MASLASRFSLASCPSCRRAKQILNLAPAIDSDDAETSESPSNLGRVTGCGGVIGNGLSSFSSDPQDPAPAQVGPQAGQRYPALLTYPIPQTEYFFQRLFCYRDAIMLCNKYNNNIIIIIIH</sequence>
<evidence type="ECO:0000256" key="1">
    <source>
        <dbReference type="SAM" id="MobiDB-lite"/>
    </source>
</evidence>
<name>A0A9Q1E0L3_CONCO</name>
<proteinExistence type="predicted"/>
<protein>
    <submittedName>
        <fullName evidence="2">Uncharacterized protein</fullName>
    </submittedName>
</protein>
<feature type="region of interest" description="Disordered" evidence="1">
    <location>
        <begin position="55"/>
        <end position="75"/>
    </location>
</feature>
<comment type="caution">
    <text evidence="2">The sequence shown here is derived from an EMBL/GenBank/DDBJ whole genome shotgun (WGS) entry which is preliminary data.</text>
</comment>
<dbReference type="EMBL" id="JAFJMO010000001">
    <property type="protein sequence ID" value="KAJ8287456.1"/>
    <property type="molecule type" value="Genomic_DNA"/>
</dbReference>
<evidence type="ECO:0000313" key="3">
    <source>
        <dbReference type="Proteomes" id="UP001152803"/>
    </source>
</evidence>
<dbReference type="AlphaFoldDB" id="A0A9Q1E0L3"/>
<gene>
    <name evidence="2" type="ORF">COCON_G00001150</name>
</gene>
<evidence type="ECO:0000313" key="2">
    <source>
        <dbReference type="EMBL" id="KAJ8287456.1"/>
    </source>
</evidence>
<accession>A0A9Q1E0L3</accession>